<dbReference type="OrthoDB" id="508982at2"/>
<dbReference type="PROSITE" id="PS51755">
    <property type="entry name" value="OMPR_PHOB"/>
    <property type="match status" value="1"/>
</dbReference>
<evidence type="ECO:0000313" key="8">
    <source>
        <dbReference type="EMBL" id="OEJ76821.1"/>
    </source>
</evidence>
<reference evidence="8" key="1">
    <citation type="submission" date="2016-09" db="EMBL/GenBank/DDBJ databases">
        <title>Draft genome of thermotolerant cyanobacterium Desertifilum sp. strain IPPAS B-1220.</title>
        <authorList>
            <person name="Sinetova M.A."/>
            <person name="Bolakhan K."/>
            <person name="Zayadan B.K."/>
            <person name="Mironov K.S."/>
            <person name="Ustinova V."/>
            <person name="Kupriyanova E.V."/>
            <person name="Sidorov R.A."/>
            <person name="Skrypnik A.N."/>
            <person name="Gogoleva N.E."/>
            <person name="Gogolev Y.V."/>
            <person name="Los D.A."/>
        </authorList>
    </citation>
    <scope>NUCLEOTIDE SEQUENCE [LARGE SCALE GENOMIC DNA]</scope>
    <source>
        <strain evidence="8">IPPAS B-1220</strain>
    </source>
</reference>
<gene>
    <name evidence="8" type="ORF">BH720_02255</name>
</gene>
<dbReference type="InterPro" id="IPR039420">
    <property type="entry name" value="WalR-like"/>
</dbReference>
<dbReference type="SMART" id="SM00862">
    <property type="entry name" value="Trans_reg_C"/>
    <property type="match status" value="1"/>
</dbReference>
<dbReference type="InterPro" id="IPR016032">
    <property type="entry name" value="Sig_transdc_resp-reg_C-effctor"/>
</dbReference>
<dbReference type="PANTHER" id="PTHR48111:SF1">
    <property type="entry name" value="TWO-COMPONENT RESPONSE REGULATOR ORR33"/>
    <property type="match status" value="1"/>
</dbReference>
<feature type="domain" description="OmpR/PhoB-type" evidence="7">
    <location>
        <begin position="1"/>
        <end position="89"/>
    </location>
</feature>
<comment type="caution">
    <text evidence="8">The sequence shown here is derived from an EMBL/GenBank/DDBJ whole genome shotgun (WGS) entry which is preliminary data.</text>
</comment>
<keyword evidence="1" id="KW-0597">Phosphoprotein</keyword>
<keyword evidence="5" id="KW-0804">Transcription</keyword>
<keyword evidence="2" id="KW-0902">Two-component regulatory system</keyword>
<protein>
    <recommendedName>
        <fullName evidence="7">OmpR/PhoB-type domain-containing protein</fullName>
    </recommendedName>
</protein>
<evidence type="ECO:0000256" key="2">
    <source>
        <dbReference type="ARBA" id="ARBA00023012"/>
    </source>
</evidence>
<dbReference type="GO" id="GO:0032993">
    <property type="term" value="C:protein-DNA complex"/>
    <property type="evidence" value="ECO:0007669"/>
    <property type="project" value="TreeGrafter"/>
</dbReference>
<dbReference type="GO" id="GO:0000156">
    <property type="term" value="F:phosphorelay response regulator activity"/>
    <property type="evidence" value="ECO:0007669"/>
    <property type="project" value="TreeGrafter"/>
</dbReference>
<evidence type="ECO:0000256" key="6">
    <source>
        <dbReference type="PROSITE-ProRule" id="PRU01091"/>
    </source>
</evidence>
<dbReference type="InterPro" id="IPR001867">
    <property type="entry name" value="OmpR/PhoB-type_DNA-bd"/>
</dbReference>
<keyword evidence="3" id="KW-0805">Transcription regulation</keyword>
<dbReference type="STRING" id="1781255.BH720_02255"/>
<proteinExistence type="predicted"/>
<dbReference type="InterPro" id="IPR036388">
    <property type="entry name" value="WH-like_DNA-bd_sf"/>
</dbReference>
<evidence type="ECO:0000256" key="1">
    <source>
        <dbReference type="ARBA" id="ARBA00022553"/>
    </source>
</evidence>
<evidence type="ECO:0000256" key="4">
    <source>
        <dbReference type="ARBA" id="ARBA00023125"/>
    </source>
</evidence>
<organism evidence="8">
    <name type="scientific">Desertifilum tharense IPPAS B-1220</name>
    <dbReference type="NCBI Taxonomy" id="1781255"/>
    <lineage>
        <taxon>Bacteria</taxon>
        <taxon>Bacillati</taxon>
        <taxon>Cyanobacteriota</taxon>
        <taxon>Cyanophyceae</taxon>
        <taxon>Desertifilales</taxon>
        <taxon>Desertifilaceae</taxon>
        <taxon>Desertifilum</taxon>
    </lineage>
</organism>
<dbReference type="Gene3D" id="1.10.10.10">
    <property type="entry name" value="Winged helix-like DNA-binding domain superfamily/Winged helix DNA-binding domain"/>
    <property type="match status" value="1"/>
</dbReference>
<evidence type="ECO:0000256" key="3">
    <source>
        <dbReference type="ARBA" id="ARBA00023015"/>
    </source>
</evidence>
<name>A0A1E5QQD2_9CYAN</name>
<dbReference type="EMBL" id="MJGC01000025">
    <property type="protein sequence ID" value="OEJ76821.1"/>
    <property type="molecule type" value="Genomic_DNA"/>
</dbReference>
<dbReference type="PANTHER" id="PTHR48111">
    <property type="entry name" value="REGULATOR OF RPOS"/>
    <property type="match status" value="1"/>
</dbReference>
<dbReference type="SUPFAM" id="SSF46894">
    <property type="entry name" value="C-terminal effector domain of the bipartite response regulators"/>
    <property type="match status" value="1"/>
</dbReference>
<keyword evidence="4 6" id="KW-0238">DNA-binding</keyword>
<evidence type="ECO:0000256" key="5">
    <source>
        <dbReference type="ARBA" id="ARBA00023163"/>
    </source>
</evidence>
<sequence length="97" mass="11444">MRCEVHFNDRLIRLTALEFKLLYFLASHCGEVLSREEIKKAVWGYQEDDIGDERVVDVHIGQIRRKVEPTPTQPKFIHTDRGFGYRFEAPLAVRDRN</sequence>
<accession>A0A1E5QQD2</accession>
<dbReference type="AlphaFoldDB" id="A0A1E5QQD2"/>
<dbReference type="RefSeq" id="WP_069965530.1">
    <property type="nucleotide sequence ID" value="NZ_CM124774.1"/>
</dbReference>
<dbReference type="GO" id="GO:0000976">
    <property type="term" value="F:transcription cis-regulatory region binding"/>
    <property type="evidence" value="ECO:0007669"/>
    <property type="project" value="TreeGrafter"/>
</dbReference>
<evidence type="ECO:0000259" key="7">
    <source>
        <dbReference type="PROSITE" id="PS51755"/>
    </source>
</evidence>
<dbReference type="Pfam" id="PF00486">
    <property type="entry name" value="Trans_reg_C"/>
    <property type="match status" value="1"/>
</dbReference>
<dbReference type="GO" id="GO:0005829">
    <property type="term" value="C:cytosol"/>
    <property type="evidence" value="ECO:0007669"/>
    <property type="project" value="TreeGrafter"/>
</dbReference>
<dbReference type="CDD" id="cd00383">
    <property type="entry name" value="trans_reg_C"/>
    <property type="match status" value="1"/>
</dbReference>
<dbReference type="GO" id="GO:0006355">
    <property type="term" value="P:regulation of DNA-templated transcription"/>
    <property type="evidence" value="ECO:0007669"/>
    <property type="project" value="InterPro"/>
</dbReference>
<feature type="DNA-binding region" description="OmpR/PhoB-type" evidence="6">
    <location>
        <begin position="1"/>
        <end position="89"/>
    </location>
</feature>